<dbReference type="PANTHER" id="PTHR42918">
    <property type="entry name" value="LYSYL-TRNA SYNTHETASE"/>
    <property type="match status" value="1"/>
</dbReference>
<dbReference type="GO" id="GO:0004824">
    <property type="term" value="F:lysine-tRNA ligase activity"/>
    <property type="evidence" value="ECO:0007669"/>
    <property type="project" value="TreeGrafter"/>
</dbReference>
<dbReference type="AlphaFoldDB" id="A0A392MF08"/>
<feature type="non-terminal residue" evidence="3">
    <location>
        <position position="96"/>
    </location>
</feature>
<organism evidence="3 4">
    <name type="scientific">Trifolium medium</name>
    <dbReference type="NCBI Taxonomy" id="97028"/>
    <lineage>
        <taxon>Eukaryota</taxon>
        <taxon>Viridiplantae</taxon>
        <taxon>Streptophyta</taxon>
        <taxon>Embryophyta</taxon>
        <taxon>Tracheophyta</taxon>
        <taxon>Spermatophyta</taxon>
        <taxon>Magnoliopsida</taxon>
        <taxon>eudicotyledons</taxon>
        <taxon>Gunneridae</taxon>
        <taxon>Pentapetalae</taxon>
        <taxon>rosids</taxon>
        <taxon>fabids</taxon>
        <taxon>Fabales</taxon>
        <taxon>Fabaceae</taxon>
        <taxon>Papilionoideae</taxon>
        <taxon>50 kb inversion clade</taxon>
        <taxon>NPAAA clade</taxon>
        <taxon>Hologalegina</taxon>
        <taxon>IRL clade</taxon>
        <taxon>Trifolieae</taxon>
        <taxon>Trifolium</taxon>
    </lineage>
</organism>
<dbReference type="InterPro" id="IPR012340">
    <property type="entry name" value="NA-bd_OB-fold"/>
</dbReference>
<reference evidence="3 4" key="1">
    <citation type="journal article" date="2018" name="Front. Plant Sci.">
        <title>Red Clover (Trifolium pratense) and Zigzag Clover (T. medium) - A Picture of Genomic Similarities and Differences.</title>
        <authorList>
            <person name="Dluhosova J."/>
            <person name="Istvanek J."/>
            <person name="Nedelnik J."/>
            <person name="Repkova J."/>
        </authorList>
    </citation>
    <scope>NUCLEOTIDE SEQUENCE [LARGE SCALE GENOMIC DNA]</scope>
    <source>
        <strain evidence="4">cv. 10/8</strain>
        <tissue evidence="3">Leaf</tissue>
    </source>
</reference>
<dbReference type="GO" id="GO:0000166">
    <property type="term" value="F:nucleotide binding"/>
    <property type="evidence" value="ECO:0007669"/>
    <property type="project" value="InterPro"/>
</dbReference>
<evidence type="ECO:0000256" key="2">
    <source>
        <dbReference type="SAM" id="MobiDB-lite"/>
    </source>
</evidence>
<keyword evidence="1" id="KW-0547">Nucleotide-binding</keyword>
<sequence>MRGSALICKSDLDEAEFSKFHSNVKRGDIVGITGFPGKSKKGELSIFPKTFVVLSHCLHMMPRQISAPAADNTNVKKDAWVPGSTRNPETYILKDQ</sequence>
<dbReference type="SUPFAM" id="SSF50249">
    <property type="entry name" value="Nucleic acid-binding proteins"/>
    <property type="match status" value="1"/>
</dbReference>
<comment type="caution">
    <text evidence="3">The sequence shown here is derived from an EMBL/GenBank/DDBJ whole genome shotgun (WGS) entry which is preliminary data.</text>
</comment>
<evidence type="ECO:0000313" key="4">
    <source>
        <dbReference type="Proteomes" id="UP000265520"/>
    </source>
</evidence>
<accession>A0A392MF08</accession>
<evidence type="ECO:0000256" key="1">
    <source>
        <dbReference type="ARBA" id="ARBA00022741"/>
    </source>
</evidence>
<dbReference type="InterPro" id="IPR044136">
    <property type="entry name" value="Lys-tRNA-ligase_II_N"/>
</dbReference>
<proteinExistence type="predicted"/>
<dbReference type="GO" id="GO:0005829">
    <property type="term" value="C:cytosol"/>
    <property type="evidence" value="ECO:0007669"/>
    <property type="project" value="TreeGrafter"/>
</dbReference>
<feature type="region of interest" description="Disordered" evidence="2">
    <location>
        <begin position="68"/>
        <end position="96"/>
    </location>
</feature>
<dbReference type="PANTHER" id="PTHR42918:SF9">
    <property type="entry name" value="LYSINE--TRNA LIGASE"/>
    <property type="match status" value="1"/>
</dbReference>
<dbReference type="GO" id="GO:0000049">
    <property type="term" value="F:tRNA binding"/>
    <property type="evidence" value="ECO:0007669"/>
    <property type="project" value="TreeGrafter"/>
</dbReference>
<evidence type="ECO:0000313" key="3">
    <source>
        <dbReference type="EMBL" id="MCH86072.1"/>
    </source>
</evidence>
<dbReference type="CDD" id="cd04322">
    <property type="entry name" value="LysRS_N"/>
    <property type="match status" value="1"/>
</dbReference>
<dbReference type="Proteomes" id="UP000265520">
    <property type="component" value="Unassembled WGS sequence"/>
</dbReference>
<gene>
    <name evidence="3" type="ORF">A2U01_0006926</name>
</gene>
<name>A0A392MF08_9FABA</name>
<keyword evidence="3" id="KW-0436">Ligase</keyword>
<keyword evidence="4" id="KW-1185">Reference proteome</keyword>
<dbReference type="EMBL" id="LXQA010009684">
    <property type="protein sequence ID" value="MCH86072.1"/>
    <property type="molecule type" value="Genomic_DNA"/>
</dbReference>
<dbReference type="GO" id="GO:0006430">
    <property type="term" value="P:lysyl-tRNA aminoacylation"/>
    <property type="evidence" value="ECO:0007669"/>
    <property type="project" value="TreeGrafter"/>
</dbReference>
<protein>
    <submittedName>
        <fullName evidence="3">Lysine-tRNA ligase</fullName>
    </submittedName>
</protein>
<dbReference type="Gene3D" id="2.40.50.140">
    <property type="entry name" value="Nucleic acid-binding proteins"/>
    <property type="match status" value="1"/>
</dbReference>